<dbReference type="Gene3D" id="3.40.50.300">
    <property type="entry name" value="P-loop containing nucleotide triphosphate hydrolases"/>
    <property type="match status" value="1"/>
</dbReference>
<gene>
    <name evidence="5" type="ORF">P5673_003565</name>
</gene>
<reference evidence="5" key="1">
    <citation type="journal article" date="2023" name="G3 (Bethesda)">
        <title>Whole genome assembly and annotation of the endangered Caribbean coral Acropora cervicornis.</title>
        <authorList>
            <person name="Selwyn J.D."/>
            <person name="Vollmer S.V."/>
        </authorList>
    </citation>
    <scope>NUCLEOTIDE SEQUENCE</scope>
    <source>
        <strain evidence="5">K2</strain>
    </source>
</reference>
<dbReference type="Proteomes" id="UP001249851">
    <property type="component" value="Unassembled WGS sequence"/>
</dbReference>
<organism evidence="5 6">
    <name type="scientific">Acropora cervicornis</name>
    <name type="common">Staghorn coral</name>
    <dbReference type="NCBI Taxonomy" id="6130"/>
    <lineage>
        <taxon>Eukaryota</taxon>
        <taxon>Metazoa</taxon>
        <taxon>Cnidaria</taxon>
        <taxon>Anthozoa</taxon>
        <taxon>Hexacorallia</taxon>
        <taxon>Scleractinia</taxon>
        <taxon>Astrocoeniina</taxon>
        <taxon>Acroporidae</taxon>
        <taxon>Acropora</taxon>
    </lineage>
</organism>
<sequence length="1289" mass="145493">MMVSDEEKRWLVFGLAMNKVAVPVLRRFVQQGMVKQYASLDMYCGSLTIPCNLQALTYGHVATDALLKHLKFQNINNNLLLHARNKSLYNHGIHSAVDLAKLYLPEYLTRFSGFDESLDISAILRLLGFCNPAPIFSSQNPLLSIQSAANDVRENVRNKWGHCNFNEWSEVFFKYCFAKLKSLIRSLGLTDGTEGTTLDQLNDWETKGCQLCMGHAADQNLLTHLQEDITEMIDLLKKSEAVQLPGQGSHVQQGISETQVTHSVDAPQIGTEEHNEFGTVFQRQEIWEQEISRVAPLNLEKENRQILEKLISIGELLSVKLQGMEKDLTETSEKVKELEQEGIQMKKDITCLYNKQEACPVRPFDLNKCRNTLADHYQRNARVPTSVWSSRCTVDIHEIYTRLSWVKQEQSQQNPSGNAQSKLKHHTDIFAQNRYGALPKRILVQGMPGIGKSTFVKKLALDWAELNAGKGCDKGRDALGNFEIVLVISLREVSHCSSLRDALRSSYIFPLEDERQLDDLLNYYVVNNQGKVLLVFDGYDEYRCGCNSELYQIFRGNSLRNCCIVVTSRISKAGDLLEYADVRAEIIGFDLKDRKLFMKRILGTEEEARRLCAHLVACNLIDEARVPILLLFFSTLWKTGKSSSFSKKRTELYVAIVQCILDYGEGRCTPPRFGKIDDYTDILAAIGKVALESLLEDDLLFEYCRLSDAVLCEKSTLLGFLQIIDCVDSPRPAGMVSFIHKSIQEFLAAWFITYRCIPNGTLFGPDRRAPTFEDCESLDNVFQFVCGLSNKGAEKVFQYLQSLRVSDPTVDISKTCFQCKSVSSCVTVSTKQRRFQDLVFNSFRECKSQTELLRPCFDCTGGTIFVPGKLSELGLPKVDDITLVSNSGVFIFDDPSPQVLQESLSLLGCLEIRLRLTENSQSLPVDDFLSKIVAAGKDECGFTSVLEFQNGEIRFYITELYLHCDDHARLLGQIASKPAQPCLEDCMSEEWCLKFLRCLRCYDHGTKETMKDVGAMVAACNLMTRIETEHTNDSVCDLLEQVRNPESCCLEIGYYRGRLWLHSEGRGSCTLTSDGTVRLANLLPRFATTTLLSLRLPGCSPTSVDKLVRNITHTTLKLLELCEVCLTPEAATHLGRSIPKMSSLRIFQVSLAEAAEQQCGQLELLFSGFNKPSSLEKLTLKGFIVTGGVSSFTKSLRYLPHLKVLHLKDLSMDEQDLSALVRNFRFIGYLKMLNLKGNSLGRGVRSIVEYIHHLPMLQFLVISRTECLEEDWNYVTESLKSIHPRLIVS</sequence>
<feature type="coiled-coil region" evidence="3">
    <location>
        <begin position="321"/>
        <end position="348"/>
    </location>
</feature>
<accession>A0AAD9R1I9</accession>
<evidence type="ECO:0000313" key="5">
    <source>
        <dbReference type="EMBL" id="KAK2571026.1"/>
    </source>
</evidence>
<proteinExistence type="predicted"/>
<dbReference type="InterPro" id="IPR032675">
    <property type="entry name" value="LRR_dom_sf"/>
</dbReference>
<keyword evidence="6" id="KW-1185">Reference proteome</keyword>
<reference evidence="5" key="2">
    <citation type="journal article" date="2023" name="Science">
        <title>Genomic signatures of disease resistance in endangered staghorn corals.</title>
        <authorList>
            <person name="Vollmer S.V."/>
            <person name="Selwyn J.D."/>
            <person name="Despard B.A."/>
            <person name="Roesel C.L."/>
        </authorList>
    </citation>
    <scope>NUCLEOTIDE SEQUENCE</scope>
    <source>
        <strain evidence="5">K2</strain>
    </source>
</reference>
<dbReference type="EMBL" id="JARQWQ010000006">
    <property type="protein sequence ID" value="KAK2571026.1"/>
    <property type="molecule type" value="Genomic_DNA"/>
</dbReference>
<dbReference type="PANTHER" id="PTHR46312">
    <property type="entry name" value="NACHT DOMAIN-CONTAINING PROTEIN"/>
    <property type="match status" value="1"/>
</dbReference>
<dbReference type="Gene3D" id="3.80.10.10">
    <property type="entry name" value="Ribonuclease Inhibitor"/>
    <property type="match status" value="1"/>
</dbReference>
<evidence type="ECO:0000256" key="1">
    <source>
        <dbReference type="ARBA" id="ARBA00022741"/>
    </source>
</evidence>
<dbReference type="PROSITE" id="PS50837">
    <property type="entry name" value="NACHT"/>
    <property type="match status" value="1"/>
</dbReference>
<dbReference type="SUPFAM" id="SSF52540">
    <property type="entry name" value="P-loop containing nucleoside triphosphate hydrolases"/>
    <property type="match status" value="1"/>
</dbReference>
<keyword evidence="2" id="KW-0067">ATP-binding</keyword>
<evidence type="ECO:0000259" key="4">
    <source>
        <dbReference type="PROSITE" id="PS50837"/>
    </source>
</evidence>
<dbReference type="GO" id="GO:0005524">
    <property type="term" value="F:ATP binding"/>
    <property type="evidence" value="ECO:0007669"/>
    <property type="project" value="UniProtKB-KW"/>
</dbReference>
<dbReference type="InterPro" id="IPR007111">
    <property type="entry name" value="NACHT_NTPase"/>
</dbReference>
<evidence type="ECO:0000313" key="6">
    <source>
        <dbReference type="Proteomes" id="UP001249851"/>
    </source>
</evidence>
<keyword evidence="3" id="KW-0175">Coiled coil</keyword>
<protein>
    <submittedName>
        <fullName evidence="5">NLR family CARD domain-containing protein 4</fullName>
    </submittedName>
</protein>
<dbReference type="PANTHER" id="PTHR46312:SF2">
    <property type="entry name" value="NUCLEOTIDE-BINDING OLIGOMERIZATION DOMAIN-CONTAINING PROTEIN 2-LIKE"/>
    <property type="match status" value="1"/>
</dbReference>
<dbReference type="Pfam" id="PF05729">
    <property type="entry name" value="NACHT"/>
    <property type="match status" value="1"/>
</dbReference>
<evidence type="ECO:0000256" key="2">
    <source>
        <dbReference type="ARBA" id="ARBA00022840"/>
    </source>
</evidence>
<comment type="caution">
    <text evidence="5">The sequence shown here is derived from an EMBL/GenBank/DDBJ whole genome shotgun (WGS) entry which is preliminary data.</text>
</comment>
<dbReference type="SUPFAM" id="SSF52047">
    <property type="entry name" value="RNI-like"/>
    <property type="match status" value="1"/>
</dbReference>
<feature type="domain" description="NACHT" evidence="4">
    <location>
        <begin position="440"/>
        <end position="569"/>
    </location>
</feature>
<dbReference type="InterPro" id="IPR027417">
    <property type="entry name" value="P-loop_NTPase"/>
</dbReference>
<name>A0AAD9R1I9_ACRCE</name>
<keyword evidence="1" id="KW-0547">Nucleotide-binding</keyword>
<evidence type="ECO:0000256" key="3">
    <source>
        <dbReference type="SAM" id="Coils"/>
    </source>
</evidence>